<dbReference type="Pfam" id="PF16184">
    <property type="entry name" value="Cadherin_3"/>
    <property type="match status" value="1"/>
</dbReference>
<dbReference type="Proteomes" id="UP001054945">
    <property type="component" value="Unassembled WGS sequence"/>
</dbReference>
<dbReference type="EMBL" id="BPLR01003575">
    <property type="protein sequence ID" value="GIX86276.1"/>
    <property type="molecule type" value="Genomic_DNA"/>
</dbReference>
<evidence type="ECO:0000313" key="1">
    <source>
        <dbReference type="EMBL" id="GIX86276.1"/>
    </source>
</evidence>
<proteinExistence type="predicted"/>
<evidence type="ECO:0000313" key="2">
    <source>
        <dbReference type="Proteomes" id="UP001054945"/>
    </source>
</evidence>
<organism evidence="1 2">
    <name type="scientific">Caerostris extrusa</name>
    <name type="common">Bark spider</name>
    <name type="synonym">Caerostris bankana</name>
    <dbReference type="NCBI Taxonomy" id="172846"/>
    <lineage>
        <taxon>Eukaryota</taxon>
        <taxon>Metazoa</taxon>
        <taxon>Ecdysozoa</taxon>
        <taxon>Arthropoda</taxon>
        <taxon>Chelicerata</taxon>
        <taxon>Arachnida</taxon>
        <taxon>Araneae</taxon>
        <taxon>Araneomorphae</taxon>
        <taxon>Entelegynae</taxon>
        <taxon>Araneoidea</taxon>
        <taxon>Araneidae</taxon>
        <taxon>Caerostris</taxon>
    </lineage>
</organism>
<dbReference type="InterPro" id="IPR051561">
    <property type="entry name" value="FRAS1_ECM"/>
</dbReference>
<reference evidence="1 2" key="1">
    <citation type="submission" date="2021-06" db="EMBL/GenBank/DDBJ databases">
        <title>Caerostris extrusa draft genome.</title>
        <authorList>
            <person name="Kono N."/>
            <person name="Arakawa K."/>
        </authorList>
    </citation>
    <scope>NUCLEOTIDE SEQUENCE [LARGE SCALE GENOMIC DNA]</scope>
</reference>
<comment type="caution">
    <text evidence="1">The sequence shown here is derived from an EMBL/GenBank/DDBJ whole genome shotgun (WGS) entry which is preliminary data.</text>
</comment>
<dbReference type="GO" id="GO:0009653">
    <property type="term" value="P:anatomical structure morphogenesis"/>
    <property type="evidence" value="ECO:0007669"/>
    <property type="project" value="TreeGrafter"/>
</dbReference>
<name>A0AAV4NRG6_CAEEX</name>
<protein>
    <submittedName>
        <fullName evidence="1">FRAS1-related extracellular matrix protein 2</fullName>
    </submittedName>
</protein>
<dbReference type="AlphaFoldDB" id="A0AAV4NRG6"/>
<accession>A0AAV4NRG6</accession>
<sequence length="157" mass="17959">MGNPVKHFSPGDLDDGRIIYEHDGSDTYSDNIIFRLNDGQHQVEFLFPVTVHSGDRVPFPLTERIRFKLSDDNIPPNESTEQEFLIRIMPLDNTPPDVDPSAPLQMTVEEFQLTDLTKQHMLFTDADTSDRDLVIKITKKPFDTDENNPMDPGKIVF</sequence>
<keyword evidence="2" id="KW-1185">Reference proteome</keyword>
<dbReference type="PANTHER" id="PTHR45739:SF8">
    <property type="entry name" value="FRAS1-RELATED EXTRACELLULAR MATRIX PROTEIN 1"/>
    <property type="match status" value="1"/>
</dbReference>
<gene>
    <name evidence="1" type="primary">FREM2_2</name>
    <name evidence="1" type="ORF">CEXT_698301</name>
</gene>
<dbReference type="PANTHER" id="PTHR45739">
    <property type="entry name" value="MATRIX PROTEIN, PUTATIVE-RELATED"/>
    <property type="match status" value="1"/>
</dbReference>